<dbReference type="HOGENOM" id="CLU_1651367_0_0_9"/>
<reference evidence="3" key="2">
    <citation type="submission" date="2012-10" db="EMBL/GenBank/DDBJ databases">
        <title>Improved high-quality draft of Thermaerobacter subterraneus C21, DSM 13965.</title>
        <authorList>
            <consortium name="DOE Joint Genome Institute"/>
            <person name="Eisen J."/>
            <person name="Huntemann M."/>
            <person name="Wei C.-L."/>
            <person name="Han J."/>
            <person name="Detter J.C."/>
            <person name="Han C."/>
            <person name="Tapia R."/>
            <person name="Chen A."/>
            <person name="Kyrpides N."/>
            <person name="Mavromatis K."/>
            <person name="Markowitz V."/>
            <person name="Szeto E."/>
            <person name="Ivanova N."/>
            <person name="Mikhailova N."/>
            <person name="Ovchinnikova G."/>
            <person name="Pagani I."/>
            <person name="Pati A."/>
            <person name="Goodwin L."/>
            <person name="Nordberg H.P."/>
            <person name="Cantor M.N."/>
            <person name="Hua S.X."/>
            <person name="Woyke T."/>
            <person name="Eisen J."/>
            <person name="Klenk H.-P."/>
        </authorList>
    </citation>
    <scope>NUCLEOTIDE SEQUENCE [LARGE SCALE GENOMIC DNA]</scope>
    <source>
        <strain evidence="3">DSM 13965</strain>
    </source>
</reference>
<reference evidence="3" key="1">
    <citation type="submission" date="2010-10" db="EMBL/GenBank/DDBJ databases">
        <authorList>
            <consortium name="US DOE Joint Genome Institute (JGI-PGF)"/>
            <person name="Lucas S."/>
            <person name="Copeland A."/>
            <person name="Lapidus A."/>
            <person name="Bruce D."/>
            <person name="Goodwin L."/>
            <person name="Pitluck S."/>
            <person name="Kyrpides N."/>
            <person name="Mavromatis K."/>
            <person name="Detter J.C."/>
            <person name="Han C."/>
            <person name="Land M."/>
            <person name="Hauser L."/>
            <person name="Markowitz V."/>
            <person name="Cheng J.-F."/>
            <person name="Hugenholtz P."/>
            <person name="Woyke T."/>
            <person name="Wu D."/>
            <person name="Pukall R."/>
            <person name="Wahrenburg C."/>
            <person name="Brambilla E."/>
            <person name="Klenk H.-P."/>
            <person name="Eisen J.A."/>
        </authorList>
    </citation>
    <scope>NUCLEOTIDE SEQUENCE [LARGE SCALE GENOMIC DNA]</scope>
    <source>
        <strain evidence="3">DSM 13965</strain>
    </source>
</reference>
<evidence type="ECO:0000256" key="2">
    <source>
        <dbReference type="SAM" id="SignalP"/>
    </source>
</evidence>
<evidence type="ECO:0000313" key="3">
    <source>
        <dbReference type="EMBL" id="EKP94482.1"/>
    </source>
</evidence>
<dbReference type="AlphaFoldDB" id="K6PNN5"/>
<evidence type="ECO:0000313" key="4">
    <source>
        <dbReference type="Proteomes" id="UP000005710"/>
    </source>
</evidence>
<name>K6PNN5_9FIRM</name>
<feature type="coiled-coil region" evidence="1">
    <location>
        <begin position="28"/>
        <end position="90"/>
    </location>
</feature>
<accession>K6PNN5</accession>
<feature type="signal peptide" evidence="2">
    <location>
        <begin position="1"/>
        <end position="29"/>
    </location>
</feature>
<comment type="caution">
    <text evidence="3">The sequence shown here is derived from an EMBL/GenBank/DDBJ whole genome shotgun (WGS) entry which is preliminary data.</text>
</comment>
<proteinExistence type="predicted"/>
<feature type="chain" id="PRO_5005687282" evidence="2">
    <location>
        <begin position="30"/>
        <end position="160"/>
    </location>
</feature>
<dbReference type="Proteomes" id="UP000005710">
    <property type="component" value="Unassembled WGS sequence"/>
</dbReference>
<keyword evidence="4" id="KW-1185">Reference proteome</keyword>
<keyword evidence="1" id="KW-0175">Coiled coil</keyword>
<keyword evidence="2" id="KW-0732">Signal</keyword>
<protein>
    <submittedName>
        <fullName evidence="3">Uncharacterized protein</fullName>
    </submittedName>
</protein>
<dbReference type="EMBL" id="AENY02000003">
    <property type="protein sequence ID" value="EKP94482.1"/>
    <property type="molecule type" value="Genomic_DNA"/>
</dbReference>
<gene>
    <name evidence="3" type="ORF">ThesuDRAFT_02219</name>
</gene>
<organism evidence="3 4">
    <name type="scientific">Thermaerobacter subterraneus DSM 13965</name>
    <dbReference type="NCBI Taxonomy" id="867903"/>
    <lineage>
        <taxon>Bacteria</taxon>
        <taxon>Bacillati</taxon>
        <taxon>Bacillota</taxon>
        <taxon>Clostridia</taxon>
        <taxon>Eubacteriales</taxon>
        <taxon>Clostridiales Family XVII. Incertae Sedis</taxon>
        <taxon>Thermaerobacter</taxon>
    </lineage>
</organism>
<evidence type="ECO:0000256" key="1">
    <source>
        <dbReference type="SAM" id="Coils"/>
    </source>
</evidence>
<sequence>MCLWGWNSVKPFVPMVLTVVLLTGCGAQAQQANQVQVFEQRMKALEQRQQELEAQLEQTQKERAELAKRIEELQAAQQAIQERQAAFEQNVEKWATDMTTALEQTQKAVAQRPKPNCKDPGKALAEAVERLNGLPSPAMLQTLADIAFREYDACMRAAGR</sequence>